<feature type="transmembrane region" description="Helical" evidence="6">
    <location>
        <begin position="118"/>
        <end position="143"/>
    </location>
</feature>
<dbReference type="AlphaFoldDB" id="A0A6A6X0P1"/>
<dbReference type="GO" id="GO:0005886">
    <property type="term" value="C:plasma membrane"/>
    <property type="evidence" value="ECO:0007669"/>
    <property type="project" value="TreeGrafter"/>
</dbReference>
<dbReference type="OrthoDB" id="28755at2759"/>
<feature type="transmembrane region" description="Helical" evidence="6">
    <location>
        <begin position="446"/>
        <end position="463"/>
    </location>
</feature>
<dbReference type="PANTHER" id="PTHR19432">
    <property type="entry name" value="SUGAR TRANSPORTER"/>
    <property type="match status" value="1"/>
</dbReference>
<feature type="transmembrane region" description="Helical" evidence="6">
    <location>
        <begin position="415"/>
        <end position="434"/>
    </location>
</feature>
<feature type="transmembrane region" description="Helical" evidence="6">
    <location>
        <begin position="330"/>
        <end position="353"/>
    </location>
</feature>
<dbReference type="InterPro" id="IPR036259">
    <property type="entry name" value="MFS_trans_sf"/>
</dbReference>
<keyword evidence="5 6" id="KW-0472">Membrane</keyword>
<dbReference type="Proteomes" id="UP000799757">
    <property type="component" value="Unassembled WGS sequence"/>
</dbReference>
<keyword evidence="4 6" id="KW-1133">Transmembrane helix</keyword>
<evidence type="ECO:0000256" key="4">
    <source>
        <dbReference type="ARBA" id="ARBA00022989"/>
    </source>
</evidence>
<keyword evidence="8" id="KW-1185">Reference proteome</keyword>
<evidence type="ECO:0000256" key="3">
    <source>
        <dbReference type="ARBA" id="ARBA00022692"/>
    </source>
</evidence>
<feature type="transmembrane region" description="Helical" evidence="6">
    <location>
        <begin position="73"/>
        <end position="91"/>
    </location>
</feature>
<dbReference type="PANTHER" id="PTHR19432:SF35">
    <property type="entry name" value="SOLUTE CARRIER FAMILY 45 MEMBER 3 ISOFORM X1"/>
    <property type="match status" value="1"/>
</dbReference>
<accession>A0A6A6X0P1</accession>
<feature type="transmembrane region" description="Helical" evidence="6">
    <location>
        <begin position="359"/>
        <end position="381"/>
    </location>
</feature>
<evidence type="ECO:0000256" key="2">
    <source>
        <dbReference type="ARBA" id="ARBA00022448"/>
    </source>
</evidence>
<evidence type="ECO:0000256" key="5">
    <source>
        <dbReference type="ARBA" id="ARBA00023136"/>
    </source>
</evidence>
<dbReference type="SUPFAM" id="SSF103473">
    <property type="entry name" value="MFS general substrate transporter"/>
    <property type="match status" value="1"/>
</dbReference>
<comment type="subcellular location">
    <subcellularLocation>
        <location evidence="1">Membrane</location>
        <topology evidence="1">Multi-pass membrane protein</topology>
    </subcellularLocation>
</comment>
<evidence type="ECO:0008006" key="9">
    <source>
        <dbReference type="Google" id="ProtNLM"/>
    </source>
</evidence>
<proteinExistence type="predicted"/>
<protein>
    <recommendedName>
        <fullName evidence="9">MFS general substrate transporter</fullName>
    </recommendedName>
</protein>
<feature type="non-terminal residue" evidence="7">
    <location>
        <position position="1"/>
    </location>
</feature>
<keyword evidence="3 6" id="KW-0812">Transmembrane</keyword>
<evidence type="ECO:0000313" key="8">
    <source>
        <dbReference type="Proteomes" id="UP000799757"/>
    </source>
</evidence>
<dbReference type="GO" id="GO:0008506">
    <property type="term" value="F:sucrose:proton symporter activity"/>
    <property type="evidence" value="ECO:0007669"/>
    <property type="project" value="TreeGrafter"/>
</dbReference>
<feature type="transmembrane region" description="Helical" evidence="6">
    <location>
        <begin position="193"/>
        <end position="213"/>
    </location>
</feature>
<reference evidence="7" key="1">
    <citation type="journal article" date="2020" name="Stud. Mycol.">
        <title>101 Dothideomycetes genomes: a test case for predicting lifestyles and emergence of pathogens.</title>
        <authorList>
            <person name="Haridas S."/>
            <person name="Albert R."/>
            <person name="Binder M."/>
            <person name="Bloem J."/>
            <person name="Labutti K."/>
            <person name="Salamov A."/>
            <person name="Andreopoulos B."/>
            <person name="Baker S."/>
            <person name="Barry K."/>
            <person name="Bills G."/>
            <person name="Bluhm B."/>
            <person name="Cannon C."/>
            <person name="Castanera R."/>
            <person name="Culley D."/>
            <person name="Daum C."/>
            <person name="Ezra D."/>
            <person name="Gonzalez J."/>
            <person name="Henrissat B."/>
            <person name="Kuo A."/>
            <person name="Liang C."/>
            <person name="Lipzen A."/>
            <person name="Lutzoni F."/>
            <person name="Magnuson J."/>
            <person name="Mondo S."/>
            <person name="Nolan M."/>
            <person name="Ohm R."/>
            <person name="Pangilinan J."/>
            <person name="Park H.-J."/>
            <person name="Ramirez L."/>
            <person name="Alfaro M."/>
            <person name="Sun H."/>
            <person name="Tritt A."/>
            <person name="Yoshinaga Y."/>
            <person name="Zwiers L.-H."/>
            <person name="Turgeon B."/>
            <person name="Goodwin S."/>
            <person name="Spatafora J."/>
            <person name="Crous P."/>
            <person name="Grigoriev I."/>
        </authorList>
    </citation>
    <scope>NUCLEOTIDE SEQUENCE</scope>
    <source>
        <strain evidence="7">CBS 109.77</strain>
    </source>
</reference>
<feature type="transmembrane region" description="Helical" evidence="6">
    <location>
        <begin position="155"/>
        <end position="173"/>
    </location>
</feature>
<dbReference type="Pfam" id="PF13347">
    <property type="entry name" value="MFS_2"/>
    <property type="match status" value="1"/>
</dbReference>
<name>A0A6A6X0P1_9PLEO</name>
<sequence>RYLLCLTCGFAGLQTVWSVILSNGTTFLISLGLSKSTTALIWIAAPLAGTIIQPIVGAHSDHCKLSWGRRRPFIIGGALATACSIMALAWVEHLAGPFSGRFVGNFEHEESAKARVTILIASFLVCCLNISIQPVQVGLRALVIENSPPQQQAQSTAWTTYLIGIGNIGGYLAGSVDLVGDPTLGPVFQFRALALLASITLLVTAFITCFAVAEEVPMMRPVSKTSTNTVKISGEMLRNLPKGIRNVYKIQFFAWIGWFPILYYKSTYVSELYSESFNHQYAKSIDAQQHEAAHIGTSANLRFAMVALISNILFSIMLKSDTMRSRTRGLNLTHLWLFGHVLFIFIILLTFFVKTSVQGTFLLALAGIPWALTQWLPYVALGEEITFMSGIGIGEGDLRSHLKVEAGVVMSLHNAAMSLPQMLAAAMCSGIFWLAKDFEHSDATAWAIRISAVGTVIAAYLTSRLQ</sequence>
<dbReference type="Gene3D" id="1.20.1250.20">
    <property type="entry name" value="MFS general substrate transporter like domains"/>
    <property type="match status" value="1"/>
</dbReference>
<keyword evidence="2" id="KW-0813">Transport</keyword>
<gene>
    <name evidence="7" type="ORF">K505DRAFT_191812</name>
</gene>
<evidence type="ECO:0000256" key="6">
    <source>
        <dbReference type="SAM" id="Phobius"/>
    </source>
</evidence>
<evidence type="ECO:0000313" key="7">
    <source>
        <dbReference type="EMBL" id="KAF2789768.1"/>
    </source>
</evidence>
<feature type="transmembrane region" description="Helical" evidence="6">
    <location>
        <begin position="301"/>
        <end position="318"/>
    </location>
</feature>
<dbReference type="EMBL" id="MU002114">
    <property type="protein sequence ID" value="KAF2789768.1"/>
    <property type="molecule type" value="Genomic_DNA"/>
</dbReference>
<feature type="non-terminal residue" evidence="7">
    <location>
        <position position="466"/>
    </location>
</feature>
<organism evidence="7 8">
    <name type="scientific">Melanomma pulvis-pyrius CBS 109.77</name>
    <dbReference type="NCBI Taxonomy" id="1314802"/>
    <lineage>
        <taxon>Eukaryota</taxon>
        <taxon>Fungi</taxon>
        <taxon>Dikarya</taxon>
        <taxon>Ascomycota</taxon>
        <taxon>Pezizomycotina</taxon>
        <taxon>Dothideomycetes</taxon>
        <taxon>Pleosporomycetidae</taxon>
        <taxon>Pleosporales</taxon>
        <taxon>Melanommataceae</taxon>
        <taxon>Melanomma</taxon>
    </lineage>
</organism>
<feature type="transmembrane region" description="Helical" evidence="6">
    <location>
        <begin position="28"/>
        <end position="52"/>
    </location>
</feature>
<evidence type="ECO:0000256" key="1">
    <source>
        <dbReference type="ARBA" id="ARBA00004141"/>
    </source>
</evidence>